<dbReference type="EMBL" id="KL648668">
    <property type="protein sequence ID" value="KEY66175.1"/>
    <property type="molecule type" value="Genomic_DNA"/>
</dbReference>
<dbReference type="AlphaFoldDB" id="A0A084ALJ6"/>
<organism evidence="3 4">
    <name type="scientific">Stachybotrys chartarum (strain CBS 109288 / IBT 7711)</name>
    <name type="common">Toxic black mold</name>
    <name type="synonym">Stilbospora chartarum</name>
    <dbReference type="NCBI Taxonomy" id="1280523"/>
    <lineage>
        <taxon>Eukaryota</taxon>
        <taxon>Fungi</taxon>
        <taxon>Dikarya</taxon>
        <taxon>Ascomycota</taxon>
        <taxon>Pezizomycotina</taxon>
        <taxon>Sordariomycetes</taxon>
        <taxon>Hypocreomycetidae</taxon>
        <taxon>Hypocreales</taxon>
        <taxon>Stachybotryaceae</taxon>
        <taxon>Stachybotrys</taxon>
    </lineage>
</organism>
<dbReference type="InterPro" id="IPR036822">
    <property type="entry name" value="CutC-like_dom_sf"/>
</dbReference>
<dbReference type="SUPFAM" id="SSF110395">
    <property type="entry name" value="CutC-like"/>
    <property type="match status" value="1"/>
</dbReference>
<dbReference type="InterPro" id="IPR005627">
    <property type="entry name" value="CutC-like"/>
</dbReference>
<accession>A0A084ALJ6</accession>
<evidence type="ECO:0000256" key="1">
    <source>
        <dbReference type="ARBA" id="ARBA00007768"/>
    </source>
</evidence>
<dbReference type="PANTHER" id="PTHR12598:SF0">
    <property type="entry name" value="COPPER HOMEOSTASIS PROTEIN CUTC HOMOLOG"/>
    <property type="match status" value="1"/>
</dbReference>
<proteinExistence type="inferred from homology"/>
<dbReference type="PANTHER" id="PTHR12598">
    <property type="entry name" value="COPPER HOMEOSTASIS PROTEIN CUTC"/>
    <property type="match status" value="1"/>
</dbReference>
<gene>
    <name evidence="3" type="ORF">S7711_07632</name>
</gene>
<comment type="similarity">
    <text evidence="1">Belongs to the CutC family.</text>
</comment>
<evidence type="ECO:0000256" key="2">
    <source>
        <dbReference type="ARBA" id="ARBA00019014"/>
    </source>
</evidence>
<dbReference type="Gene3D" id="3.20.20.380">
    <property type="entry name" value="Copper homeostasis (CutC) domain"/>
    <property type="match status" value="1"/>
</dbReference>
<reference evidence="3 4" key="1">
    <citation type="journal article" date="2014" name="BMC Genomics">
        <title>Comparative genome sequencing reveals chemotype-specific gene clusters in the toxigenic black mold Stachybotrys.</title>
        <authorList>
            <person name="Semeiks J."/>
            <person name="Borek D."/>
            <person name="Otwinowski Z."/>
            <person name="Grishin N.V."/>
        </authorList>
    </citation>
    <scope>NUCLEOTIDE SEQUENCE [LARGE SCALE GENOMIC DNA]</scope>
    <source>
        <strain evidence="4">CBS 109288 / IBT 7711</strain>
    </source>
</reference>
<name>A0A084ALJ6_STACB</name>
<dbReference type="Proteomes" id="UP000028045">
    <property type="component" value="Unassembled WGS sequence"/>
</dbReference>
<dbReference type="Pfam" id="PF03932">
    <property type="entry name" value="CutC"/>
    <property type="match status" value="1"/>
</dbReference>
<dbReference type="OrthoDB" id="7392499at2759"/>
<protein>
    <recommendedName>
        <fullName evidence="2">Copper homeostasis protein cutC homolog</fullName>
    </recommendedName>
</protein>
<dbReference type="HOGENOM" id="CLU_050555_0_0_1"/>
<evidence type="ECO:0000313" key="3">
    <source>
        <dbReference type="EMBL" id="KEY66175.1"/>
    </source>
</evidence>
<dbReference type="GO" id="GO:0005507">
    <property type="term" value="F:copper ion binding"/>
    <property type="evidence" value="ECO:0007669"/>
    <property type="project" value="TreeGrafter"/>
</dbReference>
<sequence>MAPTSDSSVKQLLLPLEVAVFAASSAHDAQSHGAGRVELNAPGSYAVGGTTPPVAMLRDVKSRVQLPVRIMIRPRGAPDDGADDFVYSPAEFEQMRAAILAFKATGTMNPVHGDGFVFGILRRVEPAEAKHPGDHLFVDEPRCKELIDVAKPFGCVFHRAFDHIAASPRWAEGLTTLHRCGFKALLTAGGYSDCADNTRRLEAMCERVPAGLQLVVGGGLRGHNARPLATALAGASKQPLWLHSAAIASDDERGDMPGHQPIDTAKLRDLVNALCDARAN</sequence>
<evidence type="ECO:0000313" key="4">
    <source>
        <dbReference type="Proteomes" id="UP000028045"/>
    </source>
</evidence>
<keyword evidence="4" id="KW-1185">Reference proteome</keyword>